<evidence type="ECO:0000313" key="2">
    <source>
        <dbReference type="Proteomes" id="UP001391051"/>
    </source>
</evidence>
<gene>
    <name evidence="1" type="ORF">PG986_006138</name>
</gene>
<proteinExistence type="predicted"/>
<organism evidence="1 2">
    <name type="scientific">Apiospora aurea</name>
    <dbReference type="NCBI Taxonomy" id="335848"/>
    <lineage>
        <taxon>Eukaryota</taxon>
        <taxon>Fungi</taxon>
        <taxon>Dikarya</taxon>
        <taxon>Ascomycota</taxon>
        <taxon>Pezizomycotina</taxon>
        <taxon>Sordariomycetes</taxon>
        <taxon>Xylariomycetidae</taxon>
        <taxon>Amphisphaeriales</taxon>
        <taxon>Apiosporaceae</taxon>
        <taxon>Apiospora</taxon>
    </lineage>
</organism>
<dbReference type="GeneID" id="92075422"/>
<dbReference type="Proteomes" id="UP001391051">
    <property type="component" value="Unassembled WGS sequence"/>
</dbReference>
<keyword evidence="2" id="KW-1185">Reference proteome</keyword>
<accession>A0ABR1QJJ9</accession>
<name>A0ABR1QJJ9_9PEZI</name>
<dbReference type="EMBL" id="JAQQWE010000004">
    <property type="protein sequence ID" value="KAK7956916.1"/>
    <property type="molecule type" value="Genomic_DNA"/>
</dbReference>
<protein>
    <submittedName>
        <fullName evidence="1">Uncharacterized protein</fullName>
    </submittedName>
</protein>
<dbReference type="RefSeq" id="XP_066702222.1">
    <property type="nucleotide sequence ID" value="XM_066842360.1"/>
</dbReference>
<sequence length="212" mass="24707">MIQDRFRWLLPKSDVTEEATKIHRKIQQTARSISSYWGVYLRGIGLSKSGYRWEHPDRYERCHGESSQPRGVNPVKSGSERRWRRFLSQIVGSHWRSAREHHGYLVQDGNELSEFEAWCKVLTYHEAPAEEGKKFTIRFIGTCQLPARPIVRFLADLSSGTSGHLTPIMPENKDVTIFQNLETNYYHRAFQVSGLFPTIRLEALERQFDVLL</sequence>
<reference evidence="1 2" key="1">
    <citation type="submission" date="2023-01" db="EMBL/GenBank/DDBJ databases">
        <title>Analysis of 21 Apiospora genomes using comparative genomics revels a genus with tremendous synthesis potential of carbohydrate active enzymes and secondary metabolites.</title>
        <authorList>
            <person name="Sorensen T."/>
        </authorList>
    </citation>
    <scope>NUCLEOTIDE SEQUENCE [LARGE SCALE GENOMIC DNA]</scope>
    <source>
        <strain evidence="1 2">CBS 24483</strain>
    </source>
</reference>
<comment type="caution">
    <text evidence="1">The sequence shown here is derived from an EMBL/GenBank/DDBJ whole genome shotgun (WGS) entry which is preliminary data.</text>
</comment>
<evidence type="ECO:0000313" key="1">
    <source>
        <dbReference type="EMBL" id="KAK7956916.1"/>
    </source>
</evidence>